<dbReference type="PANTHER" id="PTHR40980:SF4">
    <property type="entry name" value="TONB-DEPENDENT RECEPTOR-LIKE BETA-BARREL DOMAIN-CONTAINING PROTEIN"/>
    <property type="match status" value="1"/>
</dbReference>
<dbReference type="PANTHER" id="PTHR40980">
    <property type="entry name" value="PLUG DOMAIN-CONTAINING PROTEIN"/>
    <property type="match status" value="1"/>
</dbReference>
<evidence type="ECO:0000256" key="2">
    <source>
        <dbReference type="ARBA" id="ARBA00023136"/>
    </source>
</evidence>
<dbReference type="Gene3D" id="2.170.130.10">
    <property type="entry name" value="TonB-dependent receptor, plug domain"/>
    <property type="match status" value="1"/>
</dbReference>
<dbReference type="Pfam" id="PF14905">
    <property type="entry name" value="OMP_b-brl_3"/>
    <property type="match status" value="1"/>
</dbReference>
<comment type="subcellular location">
    <subcellularLocation>
        <location evidence="1">Cell outer membrane</location>
    </subcellularLocation>
</comment>
<feature type="chain" id="PRO_5045639890" evidence="4">
    <location>
        <begin position="32"/>
        <end position="818"/>
    </location>
</feature>
<dbReference type="InterPro" id="IPR013784">
    <property type="entry name" value="Carb-bd-like_fold"/>
</dbReference>
<dbReference type="InterPro" id="IPR036942">
    <property type="entry name" value="Beta-barrel_TonB_sf"/>
</dbReference>
<reference evidence="6 7" key="1">
    <citation type="submission" date="2021-08" db="EMBL/GenBank/DDBJ databases">
        <title>The genome sequence of Chitinophaga sp. B61.</title>
        <authorList>
            <person name="Zhang X."/>
        </authorList>
    </citation>
    <scope>NUCLEOTIDE SEQUENCE [LARGE SCALE GENOMIC DNA]</scope>
    <source>
        <strain evidence="6 7">B61</strain>
    </source>
</reference>
<dbReference type="InterPro" id="IPR037066">
    <property type="entry name" value="Plug_dom_sf"/>
</dbReference>
<comment type="caution">
    <text evidence="6">The sequence shown here is derived from an EMBL/GenBank/DDBJ whole genome shotgun (WGS) entry which is preliminary data.</text>
</comment>
<keyword evidence="7" id="KW-1185">Reference proteome</keyword>
<evidence type="ECO:0000256" key="4">
    <source>
        <dbReference type="SAM" id="SignalP"/>
    </source>
</evidence>
<dbReference type="EMBL" id="JAICCF010000001">
    <property type="protein sequence ID" value="MBW8683064.1"/>
    <property type="molecule type" value="Genomic_DNA"/>
</dbReference>
<sequence length="818" mass="91781">MNIPSCPIKCCHQLSILLSLFLCLYNRPAVSQTVKYEVSGRVTTTTGKGVFLASIGLFRTSDSTLVKGEVSDSSGYFMFKNILPGRYYISAASMGHSTVVSMPFDVRSNTTAPSLIMEEQVKSLKGVDVVSKKPFIQQTPDKTILNVENSIVSKGASATDVLDMAPGVNIDVQEKRISMGGREGVLIMIDNKPTYLSPQEALGLLSSMPSNSIQSIELITNPSSRYDAAGNAGIINIRLKKNTQLHGLNGSVTAGVGYGVLPKLNGGASLNFRSNKINLFSNYNIDYRENFVQMDVERLFYTANGNTTLHTLGYWPSQDLTHTVKAGADYSLSDKQVLGIMVNGSFSNNDNQLRNDNYQYLGNQVLDNTSFVNLSTRRSNRFAANANYKYTISKAGDPGGLRELSIDADYSRNSIKPSDDMTTDFTDSKLLQTNNYPSIVNIKSVKADYLHSFTKNTIAEVGWKSSFVNSDNDVVFRELEQGTWKIDSGRTNHFLYEENIHAGYASLNHTIGRWSLKAGVRVEHTQSTGQSLTDKNRFERKYTDLFPSASVSWQINKSNTIGLSYNRRIDRPNYQDLNPFVYVLDPFSDFAGNSFLLPQYTNSIQASYTHRNRVNVSLGYNRTSDVIVTIRTQDPVTNKLTVQTDNFGTLNNINLSIGFPVTITKWWNMRQSADIFYNQYNYQEGVPFKFEKLTASLKMNNSFSLPWNLSGELTASYVSPRIAGVTYFDEVWQVNAGLQRSFWKKSASLNLAFNDIFHSIRFRRSVDYLNTHMRVNNYQDTRNVRLTFIYNFGNKSLKSARQRKAGLEDEQKRVGNSI</sequence>
<dbReference type="SUPFAM" id="SSF56935">
    <property type="entry name" value="Porins"/>
    <property type="match status" value="1"/>
</dbReference>
<dbReference type="InterPro" id="IPR041700">
    <property type="entry name" value="OMP_b-brl_3"/>
</dbReference>
<dbReference type="Pfam" id="PF13620">
    <property type="entry name" value="CarboxypepD_reg"/>
    <property type="match status" value="1"/>
</dbReference>
<keyword evidence="2" id="KW-0472">Membrane</keyword>
<dbReference type="Gene3D" id="2.40.170.20">
    <property type="entry name" value="TonB-dependent receptor, beta-barrel domain"/>
    <property type="match status" value="1"/>
</dbReference>
<evidence type="ECO:0000256" key="1">
    <source>
        <dbReference type="ARBA" id="ARBA00004442"/>
    </source>
</evidence>
<evidence type="ECO:0000313" key="7">
    <source>
        <dbReference type="Proteomes" id="UP000812961"/>
    </source>
</evidence>
<dbReference type="RefSeq" id="WP_220248297.1">
    <property type="nucleotide sequence ID" value="NZ_JAICCF010000001.1"/>
</dbReference>
<organism evidence="6 7">
    <name type="scientific">Chitinophaga rhizophila</name>
    <dbReference type="NCBI Taxonomy" id="2866212"/>
    <lineage>
        <taxon>Bacteria</taxon>
        <taxon>Pseudomonadati</taxon>
        <taxon>Bacteroidota</taxon>
        <taxon>Chitinophagia</taxon>
        <taxon>Chitinophagales</taxon>
        <taxon>Chitinophagaceae</taxon>
        <taxon>Chitinophaga</taxon>
    </lineage>
</organism>
<dbReference type="SUPFAM" id="SSF49452">
    <property type="entry name" value="Starch-binding domain-like"/>
    <property type="match status" value="1"/>
</dbReference>
<feature type="domain" description="Outer membrane protein beta-barrel" evidence="5">
    <location>
        <begin position="402"/>
        <end position="790"/>
    </location>
</feature>
<keyword evidence="6" id="KW-0675">Receptor</keyword>
<keyword evidence="3" id="KW-0998">Cell outer membrane</keyword>
<evidence type="ECO:0000256" key="3">
    <source>
        <dbReference type="ARBA" id="ARBA00023237"/>
    </source>
</evidence>
<evidence type="ECO:0000259" key="5">
    <source>
        <dbReference type="Pfam" id="PF14905"/>
    </source>
</evidence>
<protein>
    <submittedName>
        <fullName evidence="6">TonB-dependent receptor</fullName>
    </submittedName>
</protein>
<dbReference type="Gene3D" id="2.60.40.1120">
    <property type="entry name" value="Carboxypeptidase-like, regulatory domain"/>
    <property type="match status" value="1"/>
</dbReference>
<gene>
    <name evidence="6" type="ORF">K1Y79_01840</name>
</gene>
<dbReference type="Proteomes" id="UP000812961">
    <property type="component" value="Unassembled WGS sequence"/>
</dbReference>
<keyword evidence="4" id="KW-0732">Signal</keyword>
<name>A0ABS7G632_9BACT</name>
<evidence type="ECO:0000313" key="6">
    <source>
        <dbReference type="EMBL" id="MBW8683064.1"/>
    </source>
</evidence>
<accession>A0ABS7G632</accession>
<feature type="signal peptide" evidence="4">
    <location>
        <begin position="1"/>
        <end position="31"/>
    </location>
</feature>
<proteinExistence type="predicted"/>